<name>A0A9D1HPE5_9FIRM</name>
<proteinExistence type="predicted"/>
<dbReference type="Proteomes" id="UP000824175">
    <property type="component" value="Unassembled WGS sequence"/>
</dbReference>
<feature type="transmembrane region" description="Helical" evidence="1">
    <location>
        <begin position="238"/>
        <end position="259"/>
    </location>
</feature>
<accession>A0A9D1HPE5</accession>
<evidence type="ECO:0000256" key="1">
    <source>
        <dbReference type="SAM" id="Phobius"/>
    </source>
</evidence>
<dbReference type="EMBL" id="DVMJ01000071">
    <property type="protein sequence ID" value="HIU14091.1"/>
    <property type="molecule type" value="Genomic_DNA"/>
</dbReference>
<feature type="transmembrane region" description="Helical" evidence="1">
    <location>
        <begin position="6"/>
        <end position="28"/>
    </location>
</feature>
<feature type="transmembrane region" description="Helical" evidence="1">
    <location>
        <begin position="201"/>
        <end position="223"/>
    </location>
</feature>
<comment type="caution">
    <text evidence="2">The sequence shown here is derived from an EMBL/GenBank/DDBJ whole genome shotgun (WGS) entry which is preliminary data.</text>
</comment>
<organism evidence="2 3">
    <name type="scientific">Candidatus Fimiplasma intestinipullorum</name>
    <dbReference type="NCBI Taxonomy" id="2840825"/>
    <lineage>
        <taxon>Bacteria</taxon>
        <taxon>Bacillati</taxon>
        <taxon>Bacillota</taxon>
        <taxon>Clostridia</taxon>
        <taxon>Eubacteriales</taxon>
        <taxon>Candidatus Fimiplasma</taxon>
    </lineage>
</organism>
<reference evidence="2" key="1">
    <citation type="submission" date="2020-10" db="EMBL/GenBank/DDBJ databases">
        <authorList>
            <person name="Gilroy R."/>
        </authorList>
    </citation>
    <scope>NUCLEOTIDE SEQUENCE</scope>
    <source>
        <strain evidence="2">CHK195-11698</strain>
    </source>
</reference>
<feature type="transmembrane region" description="Helical" evidence="1">
    <location>
        <begin position="161"/>
        <end position="186"/>
    </location>
</feature>
<feature type="transmembrane region" description="Helical" evidence="1">
    <location>
        <begin position="122"/>
        <end position="141"/>
    </location>
</feature>
<protein>
    <submittedName>
        <fullName evidence="2">ECF transporter S component</fullName>
    </submittedName>
</protein>
<dbReference type="Pfam" id="PF07155">
    <property type="entry name" value="ECF-ribofla_trS"/>
    <property type="match status" value="1"/>
</dbReference>
<keyword evidence="1" id="KW-1133">Transmembrane helix</keyword>
<sequence>MKRKGFSTQTIVFGAFLVTIAFLLGGGFQRVTGIPTSIKLNFGGASQSIGFTAVPLVIASLVLGPFGGLIVAALYDTLQYLLITGGVWNPIFTLSEIVVGWLPGMIYLGFKKVNLTRSIRRELVAFLVAYGLAMILMTSVMGQGQSEAQRVVQMISFENGFHIVNGILLGAFLLAIVLSIGLMFFFSRKRSTEGLFSFDKIYLVTFLAMILRSLISGYGLWLYMGKTVPLIFYWLPRFVTPMFLVPIVSFAITGLGYILKRYTHD</sequence>
<evidence type="ECO:0000313" key="2">
    <source>
        <dbReference type="EMBL" id="HIU14091.1"/>
    </source>
</evidence>
<dbReference type="GO" id="GO:0022857">
    <property type="term" value="F:transmembrane transporter activity"/>
    <property type="evidence" value="ECO:0007669"/>
    <property type="project" value="InterPro"/>
</dbReference>
<dbReference type="Gene3D" id="1.10.1760.20">
    <property type="match status" value="1"/>
</dbReference>
<dbReference type="AlphaFoldDB" id="A0A9D1HPE5"/>
<reference evidence="2" key="2">
    <citation type="journal article" date="2021" name="PeerJ">
        <title>Extensive microbial diversity within the chicken gut microbiome revealed by metagenomics and culture.</title>
        <authorList>
            <person name="Gilroy R."/>
            <person name="Ravi A."/>
            <person name="Getino M."/>
            <person name="Pursley I."/>
            <person name="Horton D.L."/>
            <person name="Alikhan N.F."/>
            <person name="Baker D."/>
            <person name="Gharbi K."/>
            <person name="Hall N."/>
            <person name="Watson M."/>
            <person name="Adriaenssens E.M."/>
            <person name="Foster-Nyarko E."/>
            <person name="Jarju S."/>
            <person name="Secka A."/>
            <person name="Antonio M."/>
            <person name="Oren A."/>
            <person name="Chaudhuri R.R."/>
            <person name="La Ragione R."/>
            <person name="Hildebrand F."/>
            <person name="Pallen M.J."/>
        </authorList>
    </citation>
    <scope>NUCLEOTIDE SEQUENCE</scope>
    <source>
        <strain evidence="2">CHK195-11698</strain>
    </source>
</reference>
<feature type="transmembrane region" description="Helical" evidence="1">
    <location>
        <begin position="87"/>
        <end position="110"/>
    </location>
</feature>
<dbReference type="InterPro" id="IPR009825">
    <property type="entry name" value="ECF_substrate-spec-like"/>
</dbReference>
<keyword evidence="1" id="KW-0472">Membrane</keyword>
<gene>
    <name evidence="2" type="ORF">IAD15_08490</name>
</gene>
<feature type="transmembrane region" description="Helical" evidence="1">
    <location>
        <begin position="49"/>
        <end position="75"/>
    </location>
</feature>
<keyword evidence="1" id="KW-0812">Transmembrane</keyword>
<evidence type="ECO:0000313" key="3">
    <source>
        <dbReference type="Proteomes" id="UP000824175"/>
    </source>
</evidence>